<dbReference type="GO" id="GO:0020037">
    <property type="term" value="F:heme binding"/>
    <property type="evidence" value="ECO:0007669"/>
    <property type="project" value="UniProtKB-UniRule"/>
</dbReference>
<dbReference type="Pfam" id="PF00141">
    <property type="entry name" value="peroxidase"/>
    <property type="match status" value="1"/>
</dbReference>
<dbReference type="InterPro" id="IPR002016">
    <property type="entry name" value="Haem_peroxidase"/>
</dbReference>
<evidence type="ECO:0000313" key="20">
    <source>
        <dbReference type="EMBL" id="ACF79631.1"/>
    </source>
</evidence>
<feature type="binding site" evidence="15">
    <location>
        <position position="287"/>
    </location>
    <ligand>
        <name>Ca(2+)</name>
        <dbReference type="ChEBI" id="CHEBI:29108"/>
        <label>2</label>
    </ligand>
</feature>
<keyword evidence="5 15" id="KW-0479">Metal-binding</keyword>
<evidence type="ECO:0000256" key="13">
    <source>
        <dbReference type="PIRSR" id="PIRSR600823-1"/>
    </source>
</evidence>
<dbReference type="RefSeq" id="NP_001131290.1">
    <property type="nucleotide sequence ID" value="NM_001137818.1"/>
</dbReference>
<feature type="chain" id="PRO_5043084121" description="Peroxidase" evidence="18">
    <location>
        <begin position="23"/>
        <end position="371"/>
    </location>
</feature>
<keyword evidence="12 18" id="KW-0376">Hydrogen peroxide</keyword>
<dbReference type="Gene3D" id="1.10.420.10">
    <property type="entry name" value="Peroxidase, domain 2"/>
    <property type="match status" value="1"/>
</dbReference>
<feature type="site" description="Transition state stabilizer" evidence="16">
    <location>
        <position position="70"/>
    </location>
</feature>
<feature type="disulfide bond" evidence="17">
    <location>
        <begin position="76"/>
        <end position="81"/>
    </location>
</feature>
<evidence type="ECO:0000256" key="16">
    <source>
        <dbReference type="PIRSR" id="PIRSR600823-4"/>
    </source>
</evidence>
<feature type="binding site" evidence="15">
    <location>
        <position position="78"/>
    </location>
    <ligand>
        <name>Ca(2+)</name>
        <dbReference type="ChEBI" id="CHEBI:29108"/>
        <label>1</label>
    </ligand>
</feature>
<feature type="binding site" evidence="15">
    <location>
        <position position="82"/>
    </location>
    <ligand>
        <name>Ca(2+)</name>
        <dbReference type="ChEBI" id="CHEBI:29108"/>
        <label>1</label>
    </ligand>
</feature>
<name>B4FBY8_MAIZE</name>
<evidence type="ECO:0000256" key="12">
    <source>
        <dbReference type="ARBA" id="ARBA00023324"/>
    </source>
</evidence>
<dbReference type="OrthoDB" id="2113341at2759"/>
<keyword evidence="22" id="KW-1185">Reference proteome</keyword>
<feature type="binding site" evidence="15">
    <location>
        <position position="96"/>
    </location>
    <ligand>
        <name>Ca(2+)</name>
        <dbReference type="ChEBI" id="CHEBI:29108"/>
        <label>1</label>
    </ligand>
</feature>
<dbReference type="PeroxiBase" id="721">
    <property type="entry name" value="ZmPrx25"/>
</dbReference>
<keyword evidence="9 17" id="KW-1015">Disulfide bond</keyword>
<feature type="binding site" evidence="15">
    <location>
        <position position="236"/>
    </location>
    <ligand>
        <name>Ca(2+)</name>
        <dbReference type="ChEBI" id="CHEBI:29108"/>
        <label>2</label>
    </ligand>
</feature>
<evidence type="ECO:0000256" key="7">
    <source>
        <dbReference type="ARBA" id="ARBA00023002"/>
    </source>
</evidence>
<evidence type="ECO:0000256" key="15">
    <source>
        <dbReference type="PIRSR" id="PIRSR600823-3"/>
    </source>
</evidence>
<dbReference type="Gramene" id="Zm00001eb009940_T002">
    <property type="protein sequence ID" value="Zm00001eb009940_P002"/>
    <property type="gene ID" value="Zm00001eb009940"/>
</dbReference>
<feature type="binding site" evidence="15">
    <location>
        <position position="75"/>
    </location>
    <ligand>
        <name>Ca(2+)</name>
        <dbReference type="ChEBI" id="CHEBI:29108"/>
        <label>1</label>
    </ligand>
</feature>
<dbReference type="KEGG" id="zma:100192603"/>
<evidence type="ECO:0000256" key="14">
    <source>
        <dbReference type="PIRSR" id="PIRSR600823-2"/>
    </source>
</evidence>
<dbReference type="InterPro" id="IPR010255">
    <property type="entry name" value="Haem_peroxidase_sf"/>
</dbReference>
<dbReference type="GO" id="GO:0005576">
    <property type="term" value="C:extracellular region"/>
    <property type="evidence" value="ECO:0007669"/>
    <property type="project" value="UniProtKB-SubCell"/>
</dbReference>
<keyword evidence="8 15" id="KW-0408">Iron</keyword>
<feature type="binding site" evidence="15">
    <location>
        <position position="295"/>
    </location>
    <ligand>
        <name>Ca(2+)</name>
        <dbReference type="ChEBI" id="CHEBI:29108"/>
        <label>2</label>
    </ligand>
</feature>
<evidence type="ECO:0000256" key="1">
    <source>
        <dbReference type="ARBA" id="ARBA00000189"/>
    </source>
</evidence>
<keyword evidence="10" id="KW-0325">Glycoprotein</keyword>
<comment type="function">
    <text evidence="18">Removal of H(2)O(2), oxidation of toxic reductants, biosynthesis and degradation of lignin, suberization, auxin catabolism, response to environmental stresses such as wounding, pathogen attack and oxidative stress.</text>
</comment>
<evidence type="ECO:0000256" key="17">
    <source>
        <dbReference type="PIRSR" id="PIRSR600823-5"/>
    </source>
</evidence>
<dbReference type="PRINTS" id="PR00458">
    <property type="entry name" value="PEROXIDASE"/>
</dbReference>
<feature type="active site" description="Proton acceptor" evidence="13">
    <location>
        <position position="74"/>
    </location>
</feature>
<dbReference type="GO" id="GO:0006979">
    <property type="term" value="P:response to oxidative stress"/>
    <property type="evidence" value="ECO:0007669"/>
    <property type="project" value="UniProtKB-UniRule"/>
</dbReference>
<feature type="binding site" evidence="14">
    <location>
        <position position="170"/>
    </location>
    <ligand>
        <name>substrate</name>
    </ligand>
</feature>
<keyword evidence="7 18" id="KW-0560">Oxidoreductase</keyword>
<evidence type="ECO:0000256" key="9">
    <source>
        <dbReference type="ARBA" id="ARBA00023157"/>
    </source>
</evidence>
<evidence type="ECO:0000256" key="6">
    <source>
        <dbReference type="ARBA" id="ARBA00022837"/>
    </source>
</evidence>
<dbReference type="PANTHER" id="PTHR31388:SF270">
    <property type="entry name" value="PEROXIDASE 22-RELATED"/>
    <property type="match status" value="1"/>
</dbReference>
<evidence type="ECO:0000256" key="2">
    <source>
        <dbReference type="ARBA" id="ARBA00004613"/>
    </source>
</evidence>
<dbReference type="EMBL" id="BT034626">
    <property type="protein sequence ID" value="ACF79631.1"/>
    <property type="molecule type" value="mRNA"/>
</dbReference>
<dbReference type="FunFam" id="1.10.520.10:FF:000009">
    <property type="entry name" value="Peroxidase"/>
    <property type="match status" value="1"/>
</dbReference>
<dbReference type="PROSITE" id="PS50873">
    <property type="entry name" value="PEROXIDASE_4"/>
    <property type="match status" value="1"/>
</dbReference>
<evidence type="ECO:0000259" key="19">
    <source>
        <dbReference type="PROSITE" id="PS50873"/>
    </source>
</evidence>
<dbReference type="PRINTS" id="PR00461">
    <property type="entry name" value="PLPEROXIDASE"/>
</dbReference>
<feature type="binding site" evidence="15">
    <location>
        <position position="290"/>
    </location>
    <ligand>
        <name>Ca(2+)</name>
        <dbReference type="ChEBI" id="CHEBI:29108"/>
        <label>2</label>
    </ligand>
</feature>
<dbReference type="GO" id="GO:0009505">
    <property type="term" value="C:plant-type cell wall"/>
    <property type="evidence" value="ECO:0000318"/>
    <property type="project" value="GO_Central"/>
</dbReference>
<reference evidence="20" key="1">
    <citation type="journal article" date="2009" name="PLoS Genet.">
        <title>Sequencing, mapping, and analysis of 27,455 maize full-length cDNAs.</title>
        <authorList>
            <person name="Soderlund C."/>
            <person name="Descour A."/>
            <person name="Kudrna D."/>
            <person name="Bomhoff M."/>
            <person name="Boyd L."/>
            <person name="Currie J."/>
            <person name="Angelova A."/>
            <person name="Collura K."/>
            <person name="Wissotski M."/>
            <person name="Ashley E."/>
            <person name="Morrow D."/>
            <person name="Fernandes J."/>
            <person name="Walbot V."/>
            <person name="Yu Y."/>
        </authorList>
    </citation>
    <scope>NUCLEOTIDE SEQUENCE</scope>
    <source>
        <strain evidence="20">B73</strain>
    </source>
</reference>
<evidence type="ECO:0000256" key="5">
    <source>
        <dbReference type="ARBA" id="ARBA00022723"/>
    </source>
</evidence>
<dbReference type="GO" id="GO:0140825">
    <property type="term" value="F:lactoperoxidase activity"/>
    <property type="evidence" value="ECO:0007669"/>
    <property type="project" value="UniProtKB-EC"/>
</dbReference>
<organism evidence="20">
    <name type="scientific">Zea mays</name>
    <name type="common">Maize</name>
    <dbReference type="NCBI Taxonomy" id="4577"/>
    <lineage>
        <taxon>Eukaryota</taxon>
        <taxon>Viridiplantae</taxon>
        <taxon>Streptophyta</taxon>
        <taxon>Embryophyta</taxon>
        <taxon>Tracheophyta</taxon>
        <taxon>Spermatophyta</taxon>
        <taxon>Magnoliopsida</taxon>
        <taxon>Liliopsida</taxon>
        <taxon>Poales</taxon>
        <taxon>Poaceae</taxon>
        <taxon>PACMAD clade</taxon>
        <taxon>Panicoideae</taxon>
        <taxon>Andropogonodae</taxon>
        <taxon>Andropogoneae</taxon>
        <taxon>Tripsacinae</taxon>
        <taxon>Zea</taxon>
    </lineage>
</organism>
<dbReference type="FunCoup" id="B4FBY8">
    <property type="interactions" value="449"/>
</dbReference>
<reference evidence="21" key="4">
    <citation type="submission" date="2021-05" db="UniProtKB">
        <authorList>
            <consortium name="EnsemblPlants"/>
        </authorList>
    </citation>
    <scope>IDENTIFICATION</scope>
    <source>
        <strain evidence="21">cv. B73</strain>
    </source>
</reference>
<dbReference type="CDD" id="cd00693">
    <property type="entry name" value="secretory_peroxidase"/>
    <property type="match status" value="1"/>
</dbReference>
<feature type="binding site" evidence="15">
    <location>
        <position position="84"/>
    </location>
    <ligand>
        <name>Ca(2+)</name>
        <dbReference type="ChEBI" id="CHEBI:29108"/>
        <label>1</label>
    </ligand>
</feature>
<dbReference type="PANTHER" id="PTHR31388">
    <property type="entry name" value="PEROXIDASE 72-RELATED"/>
    <property type="match status" value="1"/>
</dbReference>
<comment type="subcellular location">
    <subcellularLocation>
        <location evidence="2 18">Secreted</location>
    </subcellularLocation>
</comment>
<dbReference type="GO" id="GO:0042744">
    <property type="term" value="P:hydrogen peroxide catabolic process"/>
    <property type="evidence" value="ECO:0007669"/>
    <property type="project" value="UniProtKB-KW"/>
</dbReference>
<gene>
    <name evidence="21" type="primary">LOC100192603</name>
</gene>
<evidence type="ECO:0000256" key="10">
    <source>
        <dbReference type="ARBA" id="ARBA00023180"/>
    </source>
</evidence>
<feature type="signal peptide" evidence="18">
    <location>
        <begin position="1"/>
        <end position="22"/>
    </location>
</feature>
<dbReference type="InterPro" id="IPR033905">
    <property type="entry name" value="Secretory_peroxidase"/>
</dbReference>
<dbReference type="InterPro" id="IPR000823">
    <property type="entry name" value="Peroxidase_pln"/>
</dbReference>
<comment type="cofactor">
    <cofactor evidence="15 18">
        <name>heme b</name>
        <dbReference type="ChEBI" id="CHEBI:60344"/>
    </cofactor>
    <text evidence="15 18">Binds 1 heme b (iron(II)-protoporphyrin IX) group per subunit.</text>
</comment>
<evidence type="ECO:0000313" key="21">
    <source>
        <dbReference type="EnsemblPlants" id="Zm00001eb009940_P002"/>
    </source>
</evidence>
<evidence type="ECO:0000256" key="8">
    <source>
        <dbReference type="ARBA" id="ARBA00023004"/>
    </source>
</evidence>
<dbReference type="GO" id="GO:0004601">
    <property type="term" value="F:peroxidase activity"/>
    <property type="evidence" value="ECO:0000318"/>
    <property type="project" value="GO_Central"/>
</dbReference>
<comment type="catalytic activity">
    <reaction evidence="1 18">
        <text>2 a phenolic donor + H2O2 = 2 a phenolic radical donor + 2 H2O</text>
        <dbReference type="Rhea" id="RHEA:56136"/>
        <dbReference type="ChEBI" id="CHEBI:15377"/>
        <dbReference type="ChEBI" id="CHEBI:16240"/>
        <dbReference type="ChEBI" id="CHEBI:139520"/>
        <dbReference type="ChEBI" id="CHEBI:139521"/>
        <dbReference type="EC" id="1.11.1.7"/>
    </reaction>
</comment>
<keyword evidence="6 15" id="KW-0106">Calcium</keyword>
<dbReference type="EC" id="1.11.1.7" evidence="18"/>
<comment type="cofactor">
    <cofactor evidence="15 18">
        <name>Ca(2+)</name>
        <dbReference type="ChEBI" id="CHEBI:29108"/>
    </cofactor>
    <text evidence="15 18">Binds 2 calcium ions per subunit.</text>
</comment>
<keyword evidence="3 18" id="KW-0575">Peroxidase</keyword>
<evidence type="ECO:0000313" key="22">
    <source>
        <dbReference type="Proteomes" id="UP000007305"/>
    </source>
</evidence>
<dbReference type="GO" id="GO:0046872">
    <property type="term" value="F:metal ion binding"/>
    <property type="evidence" value="ECO:0007669"/>
    <property type="project" value="UniProtKB-UniRule"/>
</dbReference>
<dbReference type="Proteomes" id="UP000007305">
    <property type="component" value="Chromosome 1"/>
</dbReference>
<feature type="binding site" evidence="15">
    <location>
        <position position="80"/>
    </location>
    <ligand>
        <name>Ca(2+)</name>
        <dbReference type="ChEBI" id="CHEBI:29108"/>
        <label>1</label>
    </ligand>
</feature>
<dbReference type="EnsemblPlants" id="Zm00001eb009940_T002">
    <property type="protein sequence ID" value="Zm00001eb009940_P002"/>
    <property type="gene ID" value="Zm00001eb009940"/>
</dbReference>
<feature type="binding site" description="axial binding residue" evidence="15">
    <location>
        <position position="235"/>
    </location>
    <ligand>
        <name>heme b</name>
        <dbReference type="ChEBI" id="CHEBI:60344"/>
    </ligand>
    <ligandPart>
        <name>Fe</name>
        <dbReference type="ChEBI" id="CHEBI:18248"/>
    </ligandPart>
</feature>
<comment type="similarity">
    <text evidence="18">Belongs to the peroxidase family. Classical plant (class III) peroxidase subfamily.</text>
</comment>
<dbReference type="SUPFAM" id="SSF48113">
    <property type="entry name" value="Heme-dependent peroxidases"/>
    <property type="match status" value="2"/>
</dbReference>
<keyword evidence="18" id="KW-0732">Signal</keyword>
<keyword evidence="23" id="KW-1267">Proteomics identification</keyword>
<evidence type="ECO:0000256" key="11">
    <source>
        <dbReference type="ARBA" id="ARBA00023283"/>
    </source>
</evidence>
<feature type="disulfide bond" evidence="17">
    <location>
        <begin position="43"/>
        <end position="123"/>
    </location>
</feature>
<dbReference type="Gene3D" id="1.10.520.10">
    <property type="match status" value="1"/>
</dbReference>
<feature type="disulfide bond" evidence="17">
    <location>
        <begin position="129"/>
        <end position="365"/>
    </location>
</feature>
<evidence type="ECO:0000256" key="4">
    <source>
        <dbReference type="ARBA" id="ARBA00022617"/>
    </source>
</evidence>
<dbReference type="AlphaFoldDB" id="B4FBY8"/>
<evidence type="ECO:0007829" key="23">
    <source>
        <dbReference type="PeptideAtlas" id="B4FBY8"/>
    </source>
</evidence>
<proteinExistence type="evidence at protein level"/>
<sequence>MASRGSMTCSLQLAVLVSAAIALGFGVRAGEAQLSSEYYGQTCPVVHRVARRVLKKAHEADVRIYASLTRLHFHDCFVQGCDGSILLDNSSSIVSEKFATPNNNSARGYPVVDAVKAALEEACPGVVSCADILAIAAKISVELSGGPRWRVPLGRRDGTTANITAANNLPSPFDNLTTLQQKFGAVGLDDTDLVALSGKKKRGGEKTGDACLVILAPAQHDTWRHNDGGCIAGAHTFGRVQCQFVTARLYNFSGTNRPDPTLDRGYRAFLSLRCPRAGNASALNDLDPTTPDTFDNNYYTNIEARRGTLQSDQELLSTPGAPTAPIVGRFAASQKEFFRSFARSMVNMGNIQVLTGSQGEIRKNCRMVNGS</sequence>
<evidence type="ECO:0000256" key="18">
    <source>
        <dbReference type="RuleBase" id="RU362060"/>
    </source>
</evidence>
<keyword evidence="4 18" id="KW-0349">Heme</keyword>
<keyword evidence="18" id="KW-0964">Secreted</keyword>
<reference evidence="22" key="2">
    <citation type="submission" date="2015-12" db="EMBL/GenBank/DDBJ databases">
        <title>Update maize B73 reference genome by single molecule sequencing technologies.</title>
        <authorList>
            <consortium name="Maize Genome Sequencing Project"/>
            <person name="Ware D."/>
        </authorList>
    </citation>
    <scope>NUCLEOTIDE SEQUENCE [LARGE SCALE GENOMIC DNA]</scope>
    <source>
        <strain evidence="22">cv. B73</strain>
    </source>
</reference>
<dbReference type="GeneID" id="100192603"/>
<protein>
    <recommendedName>
        <fullName evidence="18">Peroxidase</fullName>
        <ecNumber evidence="18">1.11.1.7</ecNumber>
    </recommendedName>
</protein>
<dbReference type="FunFam" id="1.10.420.10:FF:000001">
    <property type="entry name" value="Peroxidase"/>
    <property type="match status" value="1"/>
</dbReference>
<reference evidence="21" key="3">
    <citation type="submission" date="2019-07" db="EMBL/GenBank/DDBJ databases">
        <authorList>
            <person name="Seetharam A."/>
            <person name="Woodhouse M."/>
            <person name="Cannon E."/>
        </authorList>
    </citation>
    <scope>NUCLEOTIDE SEQUENCE [LARGE SCALE GENOMIC DNA]</scope>
    <source>
        <strain evidence="21">cv. B73</strain>
    </source>
</reference>
<feature type="domain" description="Plant heme peroxidase family profile" evidence="19">
    <location>
        <begin position="33"/>
        <end position="369"/>
    </location>
</feature>
<feature type="disulfide bond" evidence="17">
    <location>
        <begin position="242"/>
        <end position="274"/>
    </location>
</feature>
<dbReference type="ExpressionAtlas" id="B4FBY8">
    <property type="expression patterns" value="baseline and differential"/>
</dbReference>
<accession>B4FBY8</accession>
<keyword evidence="11" id="KW-0873">Pyrrolidone carboxylic acid</keyword>
<evidence type="ECO:0000256" key="3">
    <source>
        <dbReference type="ARBA" id="ARBA00022559"/>
    </source>
</evidence>